<evidence type="ECO:0008006" key="3">
    <source>
        <dbReference type="Google" id="ProtNLM"/>
    </source>
</evidence>
<dbReference type="AlphaFoldDB" id="M7TEN9"/>
<evidence type="ECO:0000313" key="2">
    <source>
        <dbReference type="Proteomes" id="UP000012174"/>
    </source>
</evidence>
<dbReference type="OrthoDB" id="4635302at2759"/>
<organism evidence="1 2">
    <name type="scientific">Eutypa lata (strain UCR-EL1)</name>
    <name type="common">Grapevine dieback disease fungus</name>
    <name type="synonym">Eutypa armeniacae</name>
    <dbReference type="NCBI Taxonomy" id="1287681"/>
    <lineage>
        <taxon>Eukaryota</taxon>
        <taxon>Fungi</taxon>
        <taxon>Dikarya</taxon>
        <taxon>Ascomycota</taxon>
        <taxon>Pezizomycotina</taxon>
        <taxon>Sordariomycetes</taxon>
        <taxon>Xylariomycetidae</taxon>
        <taxon>Xylariales</taxon>
        <taxon>Diatrypaceae</taxon>
        <taxon>Eutypa</taxon>
    </lineage>
</organism>
<accession>M7TEN9</accession>
<sequence>MAGFPGYLPMDMEIDSPSPSDTGSSSGNSSDMDYSDVVRNFFTSMPRFRFIKNLSPGMVAHPMLFAEHRPDNTLLRRIVVKFASDGFYDDAIEDEIRWLDTLRGSLHIMSSLQVDPGNLYRPMLIMPYAARGDMSGLLDRLELDDGDVTVPNRLLWRFFLCLNRFWLGKPSTSHQSKSETVFEILTPKLPPLIRYSVLGNRSAIAKNISDIALIIMWLAEKIHYTDWSGGGCPWRYPDPPGGAPGSGLEIDTIANADFADTPVAPDLKALLYRCMAYEAEDRPQLPEVLQACENAVYNLTQASFANLPDGGANESDEALREFGKAFLFDADLNDLTHERKRANSASHTWRNAKRTRRVFSAPI</sequence>
<dbReference type="Proteomes" id="UP000012174">
    <property type="component" value="Unassembled WGS sequence"/>
</dbReference>
<protein>
    <recommendedName>
        <fullName evidence="3">Protein kinase domain-containing protein</fullName>
    </recommendedName>
</protein>
<dbReference type="EMBL" id="KB706933">
    <property type="protein sequence ID" value="EMR65140.1"/>
    <property type="molecule type" value="Genomic_DNA"/>
</dbReference>
<keyword evidence="2" id="KW-1185">Reference proteome</keyword>
<gene>
    <name evidence="1" type="ORF">UCREL1_7883</name>
</gene>
<dbReference type="KEGG" id="ela:UCREL1_7883"/>
<reference evidence="2" key="1">
    <citation type="journal article" date="2013" name="Genome Announc.">
        <title>Draft genome sequence of the grapevine dieback fungus Eutypa lata UCR-EL1.</title>
        <authorList>
            <person name="Blanco-Ulate B."/>
            <person name="Rolshausen P.E."/>
            <person name="Cantu D."/>
        </authorList>
    </citation>
    <scope>NUCLEOTIDE SEQUENCE [LARGE SCALE GENOMIC DNA]</scope>
    <source>
        <strain evidence="2">UCR-EL1</strain>
    </source>
</reference>
<name>M7TEN9_EUTLA</name>
<evidence type="ECO:0000313" key="1">
    <source>
        <dbReference type="EMBL" id="EMR65140.1"/>
    </source>
</evidence>
<dbReference type="HOGENOM" id="CLU_762977_0_0_1"/>
<proteinExistence type="predicted"/>